<dbReference type="PANTHER" id="PTHR33155:SF9">
    <property type="entry name" value="FANTASTIC FOUR-LIKE PROTEIN (DUF3049)"/>
    <property type="match status" value="1"/>
</dbReference>
<organism evidence="4 5">
    <name type="scientific">Dendrobium thyrsiflorum</name>
    <name type="common">Pinecone-like raceme dendrobium</name>
    <name type="synonym">Orchid</name>
    <dbReference type="NCBI Taxonomy" id="117978"/>
    <lineage>
        <taxon>Eukaryota</taxon>
        <taxon>Viridiplantae</taxon>
        <taxon>Streptophyta</taxon>
        <taxon>Embryophyta</taxon>
        <taxon>Tracheophyta</taxon>
        <taxon>Spermatophyta</taxon>
        <taxon>Magnoliopsida</taxon>
        <taxon>Liliopsida</taxon>
        <taxon>Asparagales</taxon>
        <taxon>Orchidaceae</taxon>
        <taxon>Epidendroideae</taxon>
        <taxon>Malaxideae</taxon>
        <taxon>Dendrobiinae</taxon>
        <taxon>Dendrobium</taxon>
    </lineage>
</organism>
<evidence type="ECO:0000256" key="1">
    <source>
        <dbReference type="ARBA" id="ARBA00008690"/>
    </source>
</evidence>
<comment type="similarity">
    <text evidence="1">Belongs to the fantastic four family.</text>
</comment>
<keyword evidence="5" id="KW-1185">Reference proteome</keyword>
<evidence type="ECO:0000313" key="5">
    <source>
        <dbReference type="Proteomes" id="UP001552299"/>
    </source>
</evidence>
<dbReference type="PANTHER" id="PTHR33155">
    <property type="entry name" value="FANTASTIC FOUR-LIKE PROTEIN (DUF3049)"/>
    <property type="match status" value="1"/>
</dbReference>
<name>A0ABD0V5V6_DENTH</name>
<evidence type="ECO:0000256" key="2">
    <source>
        <dbReference type="SAM" id="MobiDB-lite"/>
    </source>
</evidence>
<evidence type="ECO:0000313" key="4">
    <source>
        <dbReference type="EMBL" id="KAL0919988.1"/>
    </source>
</evidence>
<evidence type="ECO:0000259" key="3">
    <source>
        <dbReference type="Pfam" id="PF11250"/>
    </source>
</evidence>
<protein>
    <recommendedName>
        <fullName evidence="3">FAF domain-containing protein</fullName>
    </recommendedName>
</protein>
<reference evidence="4 5" key="1">
    <citation type="journal article" date="2024" name="Plant Biotechnol. J.">
        <title>Dendrobium thyrsiflorum genome and its molecular insights into genes involved in important horticultural traits.</title>
        <authorList>
            <person name="Chen B."/>
            <person name="Wang J.Y."/>
            <person name="Zheng P.J."/>
            <person name="Li K.L."/>
            <person name="Liang Y.M."/>
            <person name="Chen X.F."/>
            <person name="Zhang C."/>
            <person name="Zhao X."/>
            <person name="He X."/>
            <person name="Zhang G.Q."/>
            <person name="Liu Z.J."/>
            <person name="Xu Q."/>
        </authorList>
    </citation>
    <scope>NUCLEOTIDE SEQUENCE [LARGE SCALE GENOMIC DNA]</scope>
    <source>
        <strain evidence="4">GZMU011</strain>
    </source>
</reference>
<dbReference type="Pfam" id="PF11250">
    <property type="entry name" value="FAF"/>
    <property type="match status" value="1"/>
</dbReference>
<feature type="domain" description="FAF" evidence="3">
    <location>
        <begin position="110"/>
        <end position="162"/>
    </location>
</feature>
<proteinExistence type="inferred from homology"/>
<sequence>MADSYSPWGQHLPSTSSDSFEILGEHFHSPSSSTSPPPTHHQSIASMPEPDNTLAFKIFGNSDVVNMNEGKEQFEYMPSKSTYERSSFEKVDVGQRIAASGNGDGVGQVEFPPPITTIGSGGKPRVYFKSFRKDGRFVLREIRIPTQRFLQSKREDGRLTMRVLGPRDEEEEMEGDKEGFNIAIFNHVRCGLPPSDRPWFKTSGSDRVKPEAESLDQPCDLNKTSGQQNLRR</sequence>
<accession>A0ABD0V5V6</accession>
<dbReference type="InterPro" id="IPR021410">
    <property type="entry name" value="FAF"/>
</dbReference>
<dbReference type="InterPro" id="IPR046431">
    <property type="entry name" value="FAF_dom"/>
</dbReference>
<dbReference type="EMBL" id="JANQDX010000008">
    <property type="protein sequence ID" value="KAL0919988.1"/>
    <property type="molecule type" value="Genomic_DNA"/>
</dbReference>
<gene>
    <name evidence="4" type="ORF">M5K25_009084</name>
</gene>
<dbReference type="AlphaFoldDB" id="A0ABD0V5V6"/>
<feature type="region of interest" description="Disordered" evidence="2">
    <location>
        <begin position="1"/>
        <end position="48"/>
    </location>
</feature>
<feature type="region of interest" description="Disordered" evidence="2">
    <location>
        <begin position="193"/>
        <end position="232"/>
    </location>
</feature>
<comment type="caution">
    <text evidence="4">The sequence shown here is derived from an EMBL/GenBank/DDBJ whole genome shotgun (WGS) entry which is preliminary data.</text>
</comment>
<dbReference type="Proteomes" id="UP001552299">
    <property type="component" value="Unassembled WGS sequence"/>
</dbReference>
<feature type="compositionally biased region" description="Polar residues" evidence="2">
    <location>
        <begin position="222"/>
        <end position="232"/>
    </location>
</feature>